<organism evidence="2 3">
    <name type="scientific">Colletotrichum gloeosporioides (strain Cg-14)</name>
    <name type="common">Anthracnose fungus</name>
    <name type="synonym">Glomerella cingulata</name>
    <dbReference type="NCBI Taxonomy" id="1237896"/>
    <lineage>
        <taxon>Eukaryota</taxon>
        <taxon>Fungi</taxon>
        <taxon>Dikarya</taxon>
        <taxon>Ascomycota</taxon>
        <taxon>Pezizomycotina</taxon>
        <taxon>Sordariomycetes</taxon>
        <taxon>Hypocreomycetidae</taxon>
        <taxon>Glomerellales</taxon>
        <taxon>Glomerellaceae</taxon>
        <taxon>Colletotrichum</taxon>
        <taxon>Colletotrichum gloeosporioides species complex</taxon>
    </lineage>
</organism>
<feature type="transmembrane region" description="Helical" evidence="1">
    <location>
        <begin position="12"/>
        <end position="35"/>
    </location>
</feature>
<keyword evidence="1" id="KW-0812">Transmembrane</keyword>
<dbReference type="AlphaFoldDB" id="T0KA65"/>
<evidence type="ECO:0000313" key="2">
    <source>
        <dbReference type="EMBL" id="EQB48884.1"/>
    </source>
</evidence>
<keyword evidence="1" id="KW-1133">Transmembrane helix</keyword>
<dbReference type="Proteomes" id="UP000015530">
    <property type="component" value="Unassembled WGS sequence"/>
</dbReference>
<dbReference type="HOGENOM" id="CLU_3224511_0_0_1"/>
<keyword evidence="1" id="KW-0472">Membrane</keyword>
<gene>
    <name evidence="2" type="ORF">CGLO_11836</name>
</gene>
<evidence type="ECO:0000256" key="1">
    <source>
        <dbReference type="SAM" id="Phobius"/>
    </source>
</evidence>
<reference evidence="3" key="1">
    <citation type="journal article" date="2013" name="Mol. Plant Microbe Interact.">
        <title>Global aspects of pacC regulation of pathogenicity genes in Colletotrichum gloeosporioides as revealed by transcriptome analysis.</title>
        <authorList>
            <person name="Alkan N."/>
            <person name="Meng X."/>
            <person name="Friedlander G."/>
            <person name="Reuveni E."/>
            <person name="Sukno S."/>
            <person name="Sherman A."/>
            <person name="Thon M."/>
            <person name="Fluhr R."/>
            <person name="Prusky D."/>
        </authorList>
    </citation>
    <scope>NUCLEOTIDE SEQUENCE [LARGE SCALE GENOMIC DNA]</scope>
    <source>
        <strain evidence="3">Cg-14</strain>
    </source>
</reference>
<sequence length="44" mass="4631">MTGIISTAGGVSAIVIPVVTVVAVAAIIGALYILYRYRQIMIHD</sequence>
<protein>
    <submittedName>
        <fullName evidence="2">Uncharacterized protein</fullName>
    </submittedName>
</protein>
<proteinExistence type="predicted"/>
<name>T0KA65_COLGC</name>
<evidence type="ECO:0000313" key="3">
    <source>
        <dbReference type="Proteomes" id="UP000015530"/>
    </source>
</evidence>
<accession>T0KA65</accession>
<comment type="caution">
    <text evidence="2">The sequence shown here is derived from an EMBL/GenBank/DDBJ whole genome shotgun (WGS) entry which is preliminary data.</text>
</comment>
<dbReference type="EMBL" id="AMYD01002492">
    <property type="protein sequence ID" value="EQB48884.1"/>
    <property type="molecule type" value="Genomic_DNA"/>
</dbReference>